<dbReference type="InterPro" id="IPR024711">
    <property type="entry name" value="Catalase_clade1/3"/>
</dbReference>
<dbReference type="InterPro" id="IPR040333">
    <property type="entry name" value="Catalase_3"/>
</dbReference>
<dbReference type="PROSITE" id="PS00438">
    <property type="entry name" value="CATALASE_2"/>
    <property type="match status" value="1"/>
</dbReference>
<dbReference type="AlphaFoldDB" id="A0A0B7AW84"/>
<dbReference type="PROSITE" id="PS51402">
    <property type="entry name" value="CATALASE_3"/>
    <property type="match status" value="1"/>
</dbReference>
<dbReference type="PROSITE" id="PS00437">
    <property type="entry name" value="CATALASE_1"/>
    <property type="match status" value="1"/>
</dbReference>
<name>A0A0B7AW84_9EUPU</name>
<dbReference type="Pfam" id="PF00199">
    <property type="entry name" value="Catalase"/>
    <property type="match status" value="1"/>
</dbReference>
<feature type="domain" description="Catalase core" evidence="14">
    <location>
        <begin position="25"/>
        <end position="410"/>
    </location>
</feature>
<evidence type="ECO:0000256" key="9">
    <source>
        <dbReference type="PIRSR" id="PIRSR038928-1"/>
    </source>
</evidence>
<keyword evidence="2 11" id="KW-0575">Peroxidase</keyword>
<dbReference type="Pfam" id="PF06628">
    <property type="entry name" value="Catalase-rel"/>
    <property type="match status" value="1"/>
</dbReference>
<dbReference type="Gene3D" id="2.40.180.10">
    <property type="entry name" value="Catalase core domain"/>
    <property type="match status" value="1"/>
</dbReference>
<comment type="cofactor">
    <cofactor evidence="10">
        <name>heme</name>
        <dbReference type="ChEBI" id="CHEBI:30413"/>
    </cofactor>
</comment>
<evidence type="ECO:0000256" key="7">
    <source>
        <dbReference type="ARBA" id="ARBA00023324"/>
    </source>
</evidence>
<dbReference type="PANTHER" id="PTHR11465:SF9">
    <property type="entry name" value="CATALASE"/>
    <property type="match status" value="1"/>
</dbReference>
<dbReference type="InterPro" id="IPR010582">
    <property type="entry name" value="Catalase_immune_responsive"/>
</dbReference>
<dbReference type="InterPro" id="IPR011614">
    <property type="entry name" value="Catalase_core"/>
</dbReference>
<feature type="compositionally biased region" description="Polar residues" evidence="13">
    <location>
        <begin position="14"/>
        <end position="29"/>
    </location>
</feature>
<dbReference type="InterPro" id="IPR020835">
    <property type="entry name" value="Catalase_sf"/>
</dbReference>
<feature type="active site" evidence="9">
    <location>
        <position position="72"/>
    </location>
</feature>
<evidence type="ECO:0000256" key="10">
    <source>
        <dbReference type="PIRSR" id="PIRSR038928-2"/>
    </source>
</evidence>
<dbReference type="GO" id="GO:0046872">
    <property type="term" value="F:metal ion binding"/>
    <property type="evidence" value="ECO:0007669"/>
    <property type="project" value="UniProtKB-KW"/>
</dbReference>
<organism evidence="15">
    <name type="scientific">Arion vulgaris</name>
    <dbReference type="NCBI Taxonomy" id="1028688"/>
    <lineage>
        <taxon>Eukaryota</taxon>
        <taxon>Metazoa</taxon>
        <taxon>Spiralia</taxon>
        <taxon>Lophotrochozoa</taxon>
        <taxon>Mollusca</taxon>
        <taxon>Gastropoda</taxon>
        <taxon>Heterobranchia</taxon>
        <taxon>Euthyneura</taxon>
        <taxon>Panpulmonata</taxon>
        <taxon>Eupulmonata</taxon>
        <taxon>Stylommatophora</taxon>
        <taxon>Helicina</taxon>
        <taxon>Arionoidea</taxon>
        <taxon>Arionidae</taxon>
        <taxon>Arion</taxon>
    </lineage>
</organism>
<dbReference type="SMART" id="SM01060">
    <property type="entry name" value="Catalase"/>
    <property type="match status" value="1"/>
</dbReference>
<feature type="region of interest" description="Disordered" evidence="13">
    <location>
        <begin position="14"/>
        <end position="35"/>
    </location>
</feature>
<evidence type="ECO:0000256" key="5">
    <source>
        <dbReference type="ARBA" id="ARBA00023002"/>
    </source>
</evidence>
<dbReference type="FunFam" id="2.40.180.10:FF:000001">
    <property type="entry name" value="Catalase"/>
    <property type="match status" value="1"/>
</dbReference>
<dbReference type="PANTHER" id="PTHR11465">
    <property type="entry name" value="CATALASE"/>
    <property type="match status" value="1"/>
</dbReference>
<dbReference type="GO" id="GO:0004096">
    <property type="term" value="F:catalase activity"/>
    <property type="evidence" value="ECO:0007669"/>
    <property type="project" value="UniProtKB-EC"/>
</dbReference>
<dbReference type="PIRSF" id="PIRSF038928">
    <property type="entry name" value="Catalase_clade1-3"/>
    <property type="match status" value="1"/>
</dbReference>
<feature type="active site" evidence="9">
    <location>
        <position position="145"/>
    </location>
</feature>
<sequence length="509" mass="57533">MTHRDQALNQLSEFKNTQLKPETITNSTGAPVGNKNAVLSVGPRGPVLLQDHVLLDELAHFDHERIPERVVHAKGSGAFGYFEVTHDITKYSKAKIFEHVGKKTPLAIRFSTVAGEKGSADTARDPRGFAIKFYTDDGNWDLVGNNTPIFFMRDPMLFPSFVHTQKRNPVTNLKDPDMHWDFLSLRPESTHQTAFVFSDRGTPDGFRHMNGYASHTFKLVNKDGTAVYCKFHHKTNQGIKNLPADVAAKLQGTDPDYATRDLYNAIHDGNFPSWSTYIQVMTFEEAEKFRFNPFDLTKIWPQGEFPLIPVGKFVLNRNAKNFHAEIEQLAFSPAHLVPGVEPSPDKMLQGRLFAYSDTHRHRLGANYLQIPVNCPYNSKLRNYHRDGPQTVTDNQGGAPNYFPNSFSGPVDVSQHLESKLNLAGDVQRYNSEDDDNYTQVTTFWKKVLKADERKRLVENLAEHLKDTQEFIQKRTVSNLNQVDPEFGQGVQEALKKYKSVSAGANPSNL</sequence>
<dbReference type="InterPro" id="IPR024708">
    <property type="entry name" value="Catalase_AS"/>
</dbReference>
<evidence type="ECO:0000256" key="1">
    <source>
        <dbReference type="ARBA" id="ARBA00005329"/>
    </source>
</evidence>
<dbReference type="SUPFAM" id="SSF56634">
    <property type="entry name" value="Heme-dependent catalase-like"/>
    <property type="match status" value="1"/>
</dbReference>
<comment type="function">
    <text evidence="12">Catalyzes the degradation of hydrogen peroxide (H(2)O(2)) generated by peroxisomal oxidases to water and oxygen, thereby protecting cells from the toxic effects of hydrogen peroxide.</text>
</comment>
<dbReference type="InterPro" id="IPR018028">
    <property type="entry name" value="Catalase"/>
</dbReference>
<evidence type="ECO:0000256" key="3">
    <source>
        <dbReference type="ARBA" id="ARBA00022617"/>
    </source>
</evidence>
<gene>
    <name evidence="15" type="primary">ORF141909</name>
</gene>
<protein>
    <recommendedName>
        <fullName evidence="11">Catalase</fullName>
        <ecNumber evidence="11">1.11.1.6</ecNumber>
    </recommendedName>
</protein>
<accession>A0A0B7AW84</accession>
<dbReference type="GO" id="GO:0042542">
    <property type="term" value="P:response to hydrogen peroxide"/>
    <property type="evidence" value="ECO:0007669"/>
    <property type="project" value="TreeGrafter"/>
</dbReference>
<evidence type="ECO:0000256" key="8">
    <source>
        <dbReference type="ARBA" id="ARBA00049254"/>
    </source>
</evidence>
<dbReference type="GO" id="GO:0005777">
    <property type="term" value="C:peroxisome"/>
    <property type="evidence" value="ECO:0007669"/>
    <property type="project" value="TreeGrafter"/>
</dbReference>
<feature type="binding site" description="axial binding residue" evidence="10">
    <location>
        <position position="355"/>
    </location>
    <ligand>
        <name>heme</name>
        <dbReference type="ChEBI" id="CHEBI:30413"/>
    </ligand>
    <ligandPart>
        <name>Fe</name>
        <dbReference type="ChEBI" id="CHEBI:18248"/>
    </ligandPart>
</feature>
<reference evidence="15" key="1">
    <citation type="submission" date="2014-12" db="EMBL/GenBank/DDBJ databases">
        <title>Insight into the proteome of Arion vulgaris.</title>
        <authorList>
            <person name="Aradska J."/>
            <person name="Bulat T."/>
            <person name="Smidak R."/>
            <person name="Sarate P."/>
            <person name="Gangsoo J."/>
            <person name="Sialana F."/>
            <person name="Bilban M."/>
            <person name="Lubec G."/>
        </authorList>
    </citation>
    <scope>NUCLEOTIDE SEQUENCE</scope>
    <source>
        <tissue evidence="15">Skin</tissue>
    </source>
</reference>
<evidence type="ECO:0000256" key="12">
    <source>
        <dbReference type="RuleBase" id="RU004142"/>
    </source>
</evidence>
<dbReference type="InterPro" id="IPR002226">
    <property type="entry name" value="Catalase_haem_BS"/>
</dbReference>
<proteinExistence type="inferred from homology"/>
<evidence type="ECO:0000313" key="15">
    <source>
        <dbReference type="EMBL" id="CEK84296.1"/>
    </source>
</evidence>
<dbReference type="PRINTS" id="PR00067">
    <property type="entry name" value="CATALASE"/>
</dbReference>
<comment type="similarity">
    <text evidence="1 11">Belongs to the catalase family.</text>
</comment>
<dbReference type="CDD" id="cd08156">
    <property type="entry name" value="catalase_clade_3"/>
    <property type="match status" value="1"/>
</dbReference>
<dbReference type="GO" id="GO:0042744">
    <property type="term" value="P:hydrogen peroxide catabolic process"/>
    <property type="evidence" value="ECO:0007669"/>
    <property type="project" value="UniProtKB-KW"/>
</dbReference>
<dbReference type="EC" id="1.11.1.6" evidence="11"/>
<dbReference type="GO" id="GO:0005739">
    <property type="term" value="C:mitochondrion"/>
    <property type="evidence" value="ECO:0007669"/>
    <property type="project" value="TreeGrafter"/>
</dbReference>
<evidence type="ECO:0000259" key="14">
    <source>
        <dbReference type="SMART" id="SM01060"/>
    </source>
</evidence>
<keyword evidence="6 10" id="KW-0408">Iron</keyword>
<keyword evidence="3 10" id="KW-0349">Heme</keyword>
<evidence type="ECO:0000256" key="6">
    <source>
        <dbReference type="ARBA" id="ARBA00023004"/>
    </source>
</evidence>
<dbReference type="EMBL" id="HACG01037431">
    <property type="protein sequence ID" value="CEK84296.1"/>
    <property type="molecule type" value="Transcribed_RNA"/>
</dbReference>
<dbReference type="GO" id="GO:0020037">
    <property type="term" value="F:heme binding"/>
    <property type="evidence" value="ECO:0007669"/>
    <property type="project" value="InterPro"/>
</dbReference>
<keyword evidence="7 11" id="KW-0376">Hydrogen peroxide</keyword>
<comment type="catalytic activity">
    <reaction evidence="8 11">
        <text>2 H2O2 = O2 + 2 H2O</text>
        <dbReference type="Rhea" id="RHEA:20309"/>
        <dbReference type="ChEBI" id="CHEBI:15377"/>
        <dbReference type="ChEBI" id="CHEBI:15379"/>
        <dbReference type="ChEBI" id="CHEBI:16240"/>
        <dbReference type="EC" id="1.11.1.6"/>
    </reaction>
</comment>
<evidence type="ECO:0000256" key="2">
    <source>
        <dbReference type="ARBA" id="ARBA00022559"/>
    </source>
</evidence>
<evidence type="ECO:0000256" key="4">
    <source>
        <dbReference type="ARBA" id="ARBA00022723"/>
    </source>
</evidence>
<keyword evidence="4 10" id="KW-0479">Metal-binding</keyword>
<keyword evidence="5 11" id="KW-0560">Oxidoreductase</keyword>
<evidence type="ECO:0000256" key="13">
    <source>
        <dbReference type="SAM" id="MobiDB-lite"/>
    </source>
</evidence>
<evidence type="ECO:0000256" key="11">
    <source>
        <dbReference type="RuleBase" id="RU000498"/>
    </source>
</evidence>